<dbReference type="Proteomes" id="UP000199071">
    <property type="component" value="Unassembled WGS sequence"/>
</dbReference>
<dbReference type="STRING" id="665467.SAMN02982931_01804"/>
<evidence type="ECO:0000313" key="2">
    <source>
        <dbReference type="Proteomes" id="UP000199071"/>
    </source>
</evidence>
<organism evidence="1 2">
    <name type="scientific">Bauldia litoralis</name>
    <dbReference type="NCBI Taxonomy" id="665467"/>
    <lineage>
        <taxon>Bacteria</taxon>
        <taxon>Pseudomonadati</taxon>
        <taxon>Pseudomonadota</taxon>
        <taxon>Alphaproteobacteria</taxon>
        <taxon>Hyphomicrobiales</taxon>
        <taxon>Kaistiaceae</taxon>
        <taxon>Bauldia</taxon>
    </lineage>
</organism>
<dbReference type="PIRSF" id="PIRSF020680">
    <property type="entry name" value="PhnH"/>
    <property type="match status" value="1"/>
</dbReference>
<dbReference type="OrthoDB" id="9814509at2"/>
<proteinExistence type="predicted"/>
<accession>A0A1G6BSJ8</accession>
<dbReference type="InterPro" id="IPR008772">
    <property type="entry name" value="Phosphonate_metab_PhnH"/>
</dbReference>
<dbReference type="InterPro" id="IPR038058">
    <property type="entry name" value="PhnH-like_sp"/>
</dbReference>
<dbReference type="Pfam" id="PF05845">
    <property type="entry name" value="PhnH"/>
    <property type="match status" value="1"/>
</dbReference>
<dbReference type="RefSeq" id="WP_090876077.1">
    <property type="nucleotide sequence ID" value="NZ_FMXQ01000003.1"/>
</dbReference>
<gene>
    <name evidence="1" type="ORF">SAMN02982931_01804</name>
</gene>
<dbReference type="NCBIfam" id="TIGR03292">
    <property type="entry name" value="PhnH_redo"/>
    <property type="match status" value="1"/>
</dbReference>
<evidence type="ECO:0000313" key="1">
    <source>
        <dbReference type="EMBL" id="SDB23601.1"/>
    </source>
</evidence>
<keyword evidence="2" id="KW-1185">Reference proteome</keyword>
<dbReference type="AlphaFoldDB" id="A0A1G6BSJ8"/>
<dbReference type="Gene3D" id="3.40.50.11310">
    <property type="entry name" value="Bacterial phosphonate metabolism protein PhnH"/>
    <property type="match status" value="1"/>
</dbReference>
<dbReference type="EMBL" id="FMXQ01000003">
    <property type="protein sequence ID" value="SDB23601.1"/>
    <property type="molecule type" value="Genomic_DNA"/>
</dbReference>
<dbReference type="GO" id="GO:0019634">
    <property type="term" value="P:organic phosphonate metabolic process"/>
    <property type="evidence" value="ECO:0007669"/>
    <property type="project" value="InterPro"/>
</dbReference>
<sequence length="200" mass="20578">MSVDALSGGFADPVTEAQAVFRAVLDVLSRPGTIAALVPGVRPPPPLNAGAAAVLASLADQDTPVYLDAALAAEPAVATWIGFHTGAPVIDDPEAVTFAVIADPAAMPALSQFRLGTDEYPDRSTTIVMQVADFAGSALILEGPGIDETAHLAPHPSPANFAEQFRANRGLYPRGVDLIFATGDSLAALPRSTRIRQGAA</sequence>
<dbReference type="SUPFAM" id="SSF159709">
    <property type="entry name" value="PhnH-like"/>
    <property type="match status" value="1"/>
</dbReference>
<name>A0A1G6BSJ8_9HYPH</name>
<reference evidence="1 2" key="1">
    <citation type="submission" date="2016-10" db="EMBL/GenBank/DDBJ databases">
        <authorList>
            <person name="de Groot N.N."/>
        </authorList>
    </citation>
    <scope>NUCLEOTIDE SEQUENCE [LARGE SCALE GENOMIC DNA]</scope>
    <source>
        <strain evidence="1 2">ATCC 35022</strain>
    </source>
</reference>
<protein>
    <submittedName>
        <fullName evidence="1">Alpha-D-ribose 1-methylphosphonate 5-triphosphate synthase subunit PhnH</fullName>
    </submittedName>
</protein>